<sequence>MDRSLLIIFTLFTGLLLGEEFQVLSGDIIRLDDFEDRDVMTCPGLVDSCIYVCDDGSSNPCHPENLYSIVVDSSIGDTNTIGSRFRIYFPWEYAGMSANKFKVTASWPCLSPTAVFAFGDYAWWDVIGHEACPGTAQSSIWYGDNCEDDDGNIGADHCLELVGRFCFAPGDTLDWPEESDQNIST</sequence>
<proteinExistence type="predicted"/>
<dbReference type="EMBL" id="UINC01132047">
    <property type="protein sequence ID" value="SVD14113.1"/>
    <property type="molecule type" value="Genomic_DNA"/>
</dbReference>
<feature type="non-terminal residue" evidence="1">
    <location>
        <position position="185"/>
    </location>
</feature>
<organism evidence="1">
    <name type="scientific">marine metagenome</name>
    <dbReference type="NCBI Taxonomy" id="408172"/>
    <lineage>
        <taxon>unclassified sequences</taxon>
        <taxon>metagenomes</taxon>
        <taxon>ecological metagenomes</taxon>
    </lineage>
</organism>
<protein>
    <submittedName>
        <fullName evidence="1">Uncharacterized protein</fullName>
    </submittedName>
</protein>
<accession>A0A382SWH6</accession>
<dbReference type="AlphaFoldDB" id="A0A382SWH6"/>
<evidence type="ECO:0000313" key="1">
    <source>
        <dbReference type="EMBL" id="SVD14113.1"/>
    </source>
</evidence>
<reference evidence="1" key="1">
    <citation type="submission" date="2018-05" db="EMBL/GenBank/DDBJ databases">
        <authorList>
            <person name="Lanie J.A."/>
            <person name="Ng W.-L."/>
            <person name="Kazmierczak K.M."/>
            <person name="Andrzejewski T.M."/>
            <person name="Davidsen T.M."/>
            <person name="Wayne K.J."/>
            <person name="Tettelin H."/>
            <person name="Glass J.I."/>
            <person name="Rusch D."/>
            <person name="Podicherti R."/>
            <person name="Tsui H.-C.T."/>
            <person name="Winkler M.E."/>
        </authorList>
    </citation>
    <scope>NUCLEOTIDE SEQUENCE</scope>
</reference>
<name>A0A382SWH6_9ZZZZ</name>
<gene>
    <name evidence="1" type="ORF">METZ01_LOCUS366967</name>
</gene>